<feature type="binding site" evidence="3">
    <location>
        <position position="345"/>
    </location>
    <ligand>
        <name>Mn(2+)</name>
        <dbReference type="ChEBI" id="CHEBI:29035"/>
        <label>2</label>
    </ligand>
</feature>
<gene>
    <name evidence="5" type="ORF">VV61_07060</name>
</gene>
<comment type="caution">
    <text evidence="5">The sequence shown here is derived from an EMBL/GenBank/DDBJ whole genome shotgun (WGS) entry which is preliminary data.</text>
</comment>
<dbReference type="FunFam" id="3.30.70.360:FF:000014">
    <property type="entry name" value="N-acyl-L-amino acid amidohydrolase"/>
    <property type="match status" value="1"/>
</dbReference>
<feature type="binding site" evidence="3">
    <location>
        <position position="92"/>
    </location>
    <ligand>
        <name>Mn(2+)</name>
        <dbReference type="ChEBI" id="CHEBI:29035"/>
        <label>2</label>
    </ligand>
</feature>
<dbReference type="AlphaFoldDB" id="A0AAJ0NH70"/>
<keyword evidence="3" id="KW-0464">Manganese</keyword>
<keyword evidence="3" id="KW-0479">Metal-binding</keyword>
<organism evidence="5 6">
    <name type="scientific">Staphylococcus carnosus</name>
    <dbReference type="NCBI Taxonomy" id="1281"/>
    <lineage>
        <taxon>Bacteria</taxon>
        <taxon>Bacillati</taxon>
        <taxon>Bacillota</taxon>
        <taxon>Bacilli</taxon>
        <taxon>Bacillales</taxon>
        <taxon>Staphylococcaceae</taxon>
        <taxon>Staphylococcus</taxon>
    </lineage>
</organism>
<dbReference type="GO" id="GO:0016787">
    <property type="term" value="F:hydrolase activity"/>
    <property type="evidence" value="ECO:0007669"/>
    <property type="project" value="UniProtKB-KW"/>
</dbReference>
<dbReference type="Proteomes" id="UP000033530">
    <property type="component" value="Unassembled WGS sequence"/>
</dbReference>
<dbReference type="SUPFAM" id="SSF53187">
    <property type="entry name" value="Zn-dependent exopeptidases"/>
    <property type="match status" value="1"/>
</dbReference>
<dbReference type="InterPro" id="IPR036264">
    <property type="entry name" value="Bact_exopeptidase_dim_dom"/>
</dbReference>
<proteinExistence type="inferred from homology"/>
<keyword evidence="2" id="KW-0378">Hydrolase</keyword>
<feature type="binding site" evidence="3">
    <location>
        <position position="152"/>
    </location>
    <ligand>
        <name>Mn(2+)</name>
        <dbReference type="ChEBI" id="CHEBI:29035"/>
        <label>2</label>
    </ligand>
</feature>
<sequence length="371" mass="41032">MTDINQVKEWRRTFHRYPEVSYKEFETTKRIRHILEDNDIKIVDYPLQTGLVAEVGQGDTIVALRTDIDALPITEQTHLDIQSTTEGVMHACGHDIHMATILAATMKLKAQEATLPGRVRILFQAAEEVGSGAQQMVEAGVLEDVKVVTGFHNDPTLKIGEFAIKPGAMTSAVDRFAIRIQGKGGHAAKPEESNDPMIILGQLMTSIQSIVSRNISAFDSAVVTIGEVSAGNTWNVIPDQAYIQGTVRTFNAETREKTEKRMQDICDGLASAFNAEIELEYIHLPNAVINDEVLTQKAIEAAKDTGFNVEHLKEPKTIGEDFSAMSDTVPGVFAFIGSESEYDLHHPKYNPDERILEKAPDYLVGLIQKLF</sequence>
<protein>
    <submittedName>
        <fullName evidence="5">N-acetyl-L,L-diaminopimelate deacetylase</fullName>
    </submittedName>
</protein>
<dbReference type="Pfam" id="PF01546">
    <property type="entry name" value="Peptidase_M20"/>
    <property type="match status" value="1"/>
</dbReference>
<dbReference type="PANTHER" id="PTHR11014">
    <property type="entry name" value="PEPTIDASE M20 FAMILY MEMBER"/>
    <property type="match status" value="1"/>
</dbReference>
<dbReference type="RefSeq" id="WP_015901066.1">
    <property type="nucleotide sequence ID" value="NZ_BKAO01000003.1"/>
</dbReference>
<accession>A0AAJ0NH70</accession>
<dbReference type="Pfam" id="PF07687">
    <property type="entry name" value="M20_dimer"/>
    <property type="match status" value="1"/>
</dbReference>
<dbReference type="InterPro" id="IPR017439">
    <property type="entry name" value="Amidohydrolase"/>
</dbReference>
<comment type="similarity">
    <text evidence="1">Belongs to the peptidase M20 family.</text>
</comment>
<dbReference type="GO" id="GO:0046872">
    <property type="term" value="F:metal ion binding"/>
    <property type="evidence" value="ECO:0007669"/>
    <property type="project" value="UniProtKB-KW"/>
</dbReference>
<evidence type="ECO:0000256" key="3">
    <source>
        <dbReference type="PIRSR" id="PIRSR005962-1"/>
    </source>
</evidence>
<dbReference type="EMBL" id="LAIU01000004">
    <property type="protein sequence ID" value="KKB25350.1"/>
    <property type="molecule type" value="Genomic_DNA"/>
</dbReference>
<dbReference type="GeneID" id="93794281"/>
<comment type="cofactor">
    <cofactor evidence="3">
        <name>Mn(2+)</name>
        <dbReference type="ChEBI" id="CHEBI:29035"/>
    </cofactor>
    <text evidence="3">The Mn(2+) ion enhances activity.</text>
</comment>
<feature type="binding site" evidence="3">
    <location>
        <position position="128"/>
    </location>
    <ligand>
        <name>Mn(2+)</name>
        <dbReference type="ChEBI" id="CHEBI:29035"/>
        <label>2</label>
    </ligand>
</feature>
<dbReference type="Gene3D" id="3.30.70.360">
    <property type="match status" value="1"/>
</dbReference>
<evidence type="ECO:0000259" key="4">
    <source>
        <dbReference type="Pfam" id="PF07687"/>
    </source>
</evidence>
<dbReference type="InterPro" id="IPR002933">
    <property type="entry name" value="Peptidase_M20"/>
</dbReference>
<evidence type="ECO:0000256" key="2">
    <source>
        <dbReference type="ARBA" id="ARBA00022801"/>
    </source>
</evidence>
<evidence type="ECO:0000256" key="1">
    <source>
        <dbReference type="ARBA" id="ARBA00006153"/>
    </source>
</evidence>
<dbReference type="InterPro" id="IPR011650">
    <property type="entry name" value="Peptidase_M20_dimer"/>
</dbReference>
<dbReference type="PANTHER" id="PTHR11014:SF63">
    <property type="entry name" value="METALLOPEPTIDASE, PUTATIVE (AFU_ORTHOLOGUE AFUA_6G09600)-RELATED"/>
    <property type="match status" value="1"/>
</dbReference>
<name>A0AAJ0NH70_STACA</name>
<dbReference type="NCBIfam" id="TIGR01891">
    <property type="entry name" value="amidohydrolases"/>
    <property type="match status" value="1"/>
</dbReference>
<feature type="domain" description="Peptidase M20 dimerisation" evidence="4">
    <location>
        <begin position="176"/>
        <end position="268"/>
    </location>
</feature>
<evidence type="ECO:0000313" key="6">
    <source>
        <dbReference type="Proteomes" id="UP000033530"/>
    </source>
</evidence>
<dbReference type="PIRSF" id="PIRSF005962">
    <property type="entry name" value="Pept_M20D_amidohydro"/>
    <property type="match status" value="1"/>
</dbReference>
<feature type="binding site" evidence="3">
    <location>
        <position position="94"/>
    </location>
    <ligand>
        <name>Mn(2+)</name>
        <dbReference type="ChEBI" id="CHEBI:29035"/>
        <label>2</label>
    </ligand>
</feature>
<reference evidence="5 6" key="1">
    <citation type="submission" date="2015-03" db="EMBL/GenBank/DDBJ databases">
        <title>Draft Genome Sequence of S. carnosus subsp. utilis LTH 7013, Isolated from South Tirolean Ham.</title>
        <authorList>
            <person name="Mueller A."/>
            <person name="Huptas C."/>
            <person name="Wenning M."/>
            <person name="Weiss A."/>
            <person name="Schmidt H."/>
        </authorList>
    </citation>
    <scope>NUCLEOTIDE SEQUENCE [LARGE SCALE GENOMIC DNA]</scope>
    <source>
        <strain evidence="5 6">LTH7013</strain>
    </source>
</reference>
<dbReference type="SUPFAM" id="SSF55031">
    <property type="entry name" value="Bacterial exopeptidase dimerisation domain"/>
    <property type="match status" value="1"/>
</dbReference>
<dbReference type="Gene3D" id="3.40.630.10">
    <property type="entry name" value="Zn peptidases"/>
    <property type="match status" value="1"/>
</dbReference>
<evidence type="ECO:0000313" key="5">
    <source>
        <dbReference type="EMBL" id="KKB25350.1"/>
    </source>
</evidence>